<keyword evidence="2" id="KW-0812">Transmembrane</keyword>
<feature type="compositionally biased region" description="Low complexity" evidence="1">
    <location>
        <begin position="366"/>
        <end position="377"/>
    </location>
</feature>
<accession>A0A5N6AP85</accession>
<dbReference type="AlphaFoldDB" id="A0A5N6AP85"/>
<proteinExistence type="predicted"/>
<dbReference type="RefSeq" id="WP_139666008.1">
    <property type="nucleotide sequence ID" value="NZ_VDLY02000002.1"/>
</dbReference>
<protein>
    <submittedName>
        <fullName evidence="3">Uncharacterized protein</fullName>
    </submittedName>
</protein>
<evidence type="ECO:0000256" key="2">
    <source>
        <dbReference type="SAM" id="Phobius"/>
    </source>
</evidence>
<feature type="compositionally biased region" description="Low complexity" evidence="1">
    <location>
        <begin position="399"/>
        <end position="415"/>
    </location>
</feature>
<name>A0A5N6AP85_9ACTN</name>
<reference evidence="3" key="1">
    <citation type="submission" date="2019-10" db="EMBL/GenBank/DDBJ databases">
        <title>Nonomuraea sp. nov., isolated from Phyllanthus amarus.</title>
        <authorList>
            <person name="Klykleung N."/>
            <person name="Tanasupawat S."/>
        </authorList>
    </citation>
    <scope>NUCLEOTIDE SEQUENCE [LARGE SCALE GENOMIC DNA]</scope>
    <source>
        <strain evidence="3">3MP-10</strain>
    </source>
</reference>
<keyword evidence="2" id="KW-0472">Membrane</keyword>
<dbReference type="EMBL" id="VDLY02000002">
    <property type="protein sequence ID" value="KAB8169710.1"/>
    <property type="molecule type" value="Genomic_DNA"/>
</dbReference>
<evidence type="ECO:0000256" key="1">
    <source>
        <dbReference type="SAM" id="MobiDB-lite"/>
    </source>
</evidence>
<evidence type="ECO:0000313" key="4">
    <source>
        <dbReference type="Proteomes" id="UP000314251"/>
    </source>
</evidence>
<sequence>MRTTDPIDFLNRHRETIFRVLGLLAVLLVLFLVVRAVAMRLGGWRAAWARLRRECAITAHAFAAPVRAWLRHRRSLRALVHGLRAPETWRDAELALAAARQAAGPQGAVPYAVLVTDRLVTVLLTGPGADPPDDGPWWVAEGDPADHWSAERAELPPVVPVPGLAPPVLVAVGETGGACVLLDLASGPPVVCVEGEARAAVALHQALTAQLDVRLPEGMVVVAEGVHRGFDGLPVRAAYRTATRLRPRAGLAPVLSAVEPPAPLPPELTGPPGEFPELRLLLRGGGRAYLRTLLTDGAGQLTVVGTPLVAEGNALGRAVARVLSLIPPVLPPEPPGGGAEGSARTFAELDEEADEEAEEGDPLPTAPTATAGTAPPVAEREDEAEGEGEHGDEVEPAEAPESPNAPVPSARSTRP</sequence>
<keyword evidence="4" id="KW-1185">Reference proteome</keyword>
<evidence type="ECO:0000313" key="3">
    <source>
        <dbReference type="EMBL" id="KAB8169710.1"/>
    </source>
</evidence>
<dbReference type="Proteomes" id="UP000314251">
    <property type="component" value="Unassembled WGS sequence"/>
</dbReference>
<feature type="compositionally biased region" description="Acidic residues" evidence="1">
    <location>
        <begin position="349"/>
        <end position="361"/>
    </location>
</feature>
<dbReference type="OrthoDB" id="4072247at2"/>
<comment type="caution">
    <text evidence="3">The sequence shown here is derived from an EMBL/GenBank/DDBJ whole genome shotgun (WGS) entry which is preliminary data.</text>
</comment>
<gene>
    <name evidence="3" type="ORF">FH607_002955</name>
</gene>
<feature type="transmembrane region" description="Helical" evidence="2">
    <location>
        <begin position="20"/>
        <end position="43"/>
    </location>
</feature>
<keyword evidence="2" id="KW-1133">Transmembrane helix</keyword>
<organism evidence="3 4">
    <name type="scientific">Streptomyces mimosae</name>
    <dbReference type="NCBI Taxonomy" id="2586635"/>
    <lineage>
        <taxon>Bacteria</taxon>
        <taxon>Bacillati</taxon>
        <taxon>Actinomycetota</taxon>
        <taxon>Actinomycetes</taxon>
        <taxon>Kitasatosporales</taxon>
        <taxon>Streptomycetaceae</taxon>
        <taxon>Streptomyces</taxon>
    </lineage>
</organism>
<feature type="region of interest" description="Disordered" evidence="1">
    <location>
        <begin position="349"/>
        <end position="415"/>
    </location>
</feature>